<sequence length="686" mass="76470">MTLFLKPHLAATVALGLIFAQLPAQSAQAQTAQDFSPEFFAQYAPRTAIDMIAQIPGFQLQGADDRRGLGQGGANVLVNGGRLTGKSDVGSQLSRIVAGNVVRIEIRDGASLDIPGLSGQVANIVTKTTGQSGTWSWAPQFRERQPVNLTHAHLTLSGKTGNLAYSAELKNEANRNGDWGPEILTAADGTIFEVREELGRYHYDGPGVVLDLNWTPKENHIGNLNLEFNKTNSANLIRSSRRAEDNPLGTERGRDLETVFTGGENEWNAKIGTDYEFPVGPGKLKAIGYYRFERSPTRSVFSVFALDGEQSDGSIFDRLADEGEAIARTEYSWSPKDGRDWTFGVEGAFNYLDIVSELQVFNDGVYIAEALDGATSRVEERRTEATLTHSRALSPKWDLQVSGGVEYSQLEQTGGLTRDFVRPKGFLLATYKPDESVSWRLKLEREVGQLSFFDFISSVDVIDNIDRTGNVNLVPSQSWFVGLEYDKDFGQGFTVNLNPYVSLISDLVDRIPIGEDGDAVGNVDDAIRYGVDFNTSIKGNRWGWDGTQFDLDIQWRDSRVDDPVTRISRPLSRDLKTFWHARMRHDIPDTDWAYGGGVREYADYKGFRLFTTDDPTLDKPITYGFIEHKDAWGMKIRAELTNLLGSREDFTREVFTDRRDRGVLGFTEFESRAFGPILNIEFSGTF</sequence>
<keyword evidence="3" id="KW-1185">Reference proteome</keyword>
<feature type="signal peptide" evidence="1">
    <location>
        <begin position="1"/>
        <end position="29"/>
    </location>
</feature>
<protein>
    <recommendedName>
        <fullName evidence="4">TonB-dependent receptor plug domain-containing protein</fullName>
    </recommendedName>
</protein>
<dbReference type="SUPFAM" id="SSF56935">
    <property type="entry name" value="Porins"/>
    <property type="match status" value="1"/>
</dbReference>
<proteinExistence type="predicted"/>
<dbReference type="EMBL" id="BMYV01000002">
    <property type="protein sequence ID" value="GGX70628.1"/>
    <property type="molecule type" value="Genomic_DNA"/>
</dbReference>
<dbReference type="RefSeq" id="WP_189585407.1">
    <property type="nucleotide sequence ID" value="NZ_BMYV01000002.1"/>
</dbReference>
<feature type="chain" id="PRO_5037548411" description="TonB-dependent receptor plug domain-containing protein" evidence="1">
    <location>
        <begin position="30"/>
        <end position="686"/>
    </location>
</feature>
<evidence type="ECO:0000313" key="2">
    <source>
        <dbReference type="EMBL" id="GGX70628.1"/>
    </source>
</evidence>
<dbReference type="AlphaFoldDB" id="A0A918KRF3"/>
<evidence type="ECO:0000256" key="1">
    <source>
        <dbReference type="SAM" id="SignalP"/>
    </source>
</evidence>
<comment type="caution">
    <text evidence="2">The sequence shown here is derived from an EMBL/GenBank/DDBJ whole genome shotgun (WGS) entry which is preliminary data.</text>
</comment>
<name>A0A918KRF3_9PROT</name>
<evidence type="ECO:0008006" key="4">
    <source>
        <dbReference type="Google" id="ProtNLM"/>
    </source>
</evidence>
<accession>A0A918KRF3</accession>
<dbReference type="Proteomes" id="UP000600865">
    <property type="component" value="Unassembled WGS sequence"/>
</dbReference>
<evidence type="ECO:0000313" key="3">
    <source>
        <dbReference type="Proteomes" id="UP000600865"/>
    </source>
</evidence>
<organism evidence="2 3">
    <name type="scientific">Litorimonas cladophorae</name>
    <dbReference type="NCBI Taxonomy" id="1220491"/>
    <lineage>
        <taxon>Bacteria</taxon>
        <taxon>Pseudomonadati</taxon>
        <taxon>Pseudomonadota</taxon>
        <taxon>Alphaproteobacteria</taxon>
        <taxon>Maricaulales</taxon>
        <taxon>Robiginitomaculaceae</taxon>
    </lineage>
</organism>
<gene>
    <name evidence="2" type="ORF">GCM10011309_20950</name>
</gene>
<keyword evidence="1" id="KW-0732">Signal</keyword>
<reference evidence="2 3" key="1">
    <citation type="journal article" date="2014" name="Int. J. Syst. Evol. Microbiol.">
        <title>Complete genome sequence of Corynebacterium casei LMG S-19264T (=DSM 44701T), isolated from a smear-ripened cheese.</title>
        <authorList>
            <consortium name="US DOE Joint Genome Institute (JGI-PGF)"/>
            <person name="Walter F."/>
            <person name="Albersmeier A."/>
            <person name="Kalinowski J."/>
            <person name="Ruckert C."/>
        </authorList>
    </citation>
    <scope>NUCLEOTIDE SEQUENCE [LARGE SCALE GENOMIC DNA]</scope>
    <source>
        <strain evidence="2 3">KCTC 23968</strain>
    </source>
</reference>